<evidence type="ECO:0000256" key="3">
    <source>
        <dbReference type="ARBA" id="ARBA00022801"/>
    </source>
</evidence>
<proteinExistence type="predicted"/>
<dbReference type="RefSeq" id="WP_058740070.1">
    <property type="nucleotide sequence ID" value="NZ_CP011266.1"/>
</dbReference>
<sequence length="246" mass="27355">MDFDYVDDFENVEMTYVSFLSRGYISKNRQIFEKIELTKFSKFVLSSCVYGTPIFKIGNSGKKILVLSGIHGNELSPQLANLTLLNELIKTDLNNTVYVIPFASPNSTMNNERSFNSIDLNRAAHMANSLSNQILRAICELKIDCVGDFHSTAYNSNPGFESVFSSRNPSFESVLIAEHISHDVGSEVIKYDIAGSQYKGAVEDTCNLRGIPAITCEVLSPFASIGKGSFERSLKQMKSFLAYFGF</sequence>
<evidence type="ECO:0000256" key="2">
    <source>
        <dbReference type="ARBA" id="ARBA00022723"/>
    </source>
</evidence>
<dbReference type="PATRIC" id="fig|230361.4.peg.2172"/>
<evidence type="ECO:0000313" key="6">
    <source>
        <dbReference type="EMBL" id="ALT69856.1"/>
    </source>
</evidence>
<dbReference type="Gene3D" id="3.40.630.10">
    <property type="entry name" value="Zn peptidases"/>
    <property type="match status" value="1"/>
</dbReference>
<evidence type="ECO:0000259" key="5">
    <source>
        <dbReference type="Pfam" id="PF24827"/>
    </source>
</evidence>
<dbReference type="OrthoDB" id="69383at2157"/>
<comment type="cofactor">
    <cofactor evidence="1">
        <name>Zn(2+)</name>
        <dbReference type="ChEBI" id="CHEBI:29105"/>
    </cofactor>
</comment>
<dbReference type="SUPFAM" id="SSF53187">
    <property type="entry name" value="Zn-dependent exopeptidases"/>
    <property type="match status" value="1"/>
</dbReference>
<dbReference type="KEGG" id="mmil:sm9_2100"/>
<name>A0A0U3EA85_9EURY</name>
<evidence type="ECO:0000256" key="1">
    <source>
        <dbReference type="ARBA" id="ARBA00001947"/>
    </source>
</evidence>
<feature type="domain" description="Succinylglutamate desuccinylase/Aspartoacylase catalytic" evidence="5">
    <location>
        <begin position="61"/>
        <end position="157"/>
    </location>
</feature>
<keyword evidence="4" id="KW-0862">Zinc</keyword>
<reference evidence="6 7" key="1">
    <citation type="submission" date="2015-04" db="EMBL/GenBank/DDBJ databases">
        <title>The complete genome sequence of the rumen methanogen Methanobrevibacter millerae SM9.</title>
        <authorList>
            <person name="Leahy S.C."/>
            <person name="Kelly W.J."/>
            <person name="Pacheco D.M."/>
            <person name="Li D."/>
            <person name="Altermann E."/>
            <person name="Attwood G.T."/>
        </authorList>
    </citation>
    <scope>NUCLEOTIDE SEQUENCE [LARGE SCALE GENOMIC DNA]</scope>
    <source>
        <strain evidence="6 7">SM9</strain>
    </source>
</reference>
<dbReference type="Pfam" id="PF24827">
    <property type="entry name" value="AstE_AspA_cat"/>
    <property type="match status" value="1"/>
</dbReference>
<dbReference type="Proteomes" id="UP000067738">
    <property type="component" value="Chromosome"/>
</dbReference>
<dbReference type="GO" id="GO:0016788">
    <property type="term" value="F:hydrolase activity, acting on ester bonds"/>
    <property type="evidence" value="ECO:0007669"/>
    <property type="project" value="InterPro"/>
</dbReference>
<keyword evidence="3" id="KW-0378">Hydrolase</keyword>
<dbReference type="GO" id="GO:0046872">
    <property type="term" value="F:metal ion binding"/>
    <property type="evidence" value="ECO:0007669"/>
    <property type="project" value="UniProtKB-KW"/>
</dbReference>
<accession>A0A0U3EA85</accession>
<keyword evidence="7" id="KW-1185">Reference proteome</keyword>
<dbReference type="EMBL" id="CP011266">
    <property type="protein sequence ID" value="ALT69856.1"/>
    <property type="molecule type" value="Genomic_DNA"/>
</dbReference>
<organism evidence="6 7">
    <name type="scientific">Methanobrevibacter millerae</name>
    <dbReference type="NCBI Taxonomy" id="230361"/>
    <lineage>
        <taxon>Archaea</taxon>
        <taxon>Methanobacteriati</taxon>
        <taxon>Methanobacteriota</taxon>
        <taxon>Methanomada group</taxon>
        <taxon>Methanobacteria</taxon>
        <taxon>Methanobacteriales</taxon>
        <taxon>Methanobacteriaceae</taxon>
        <taxon>Methanobrevibacter</taxon>
    </lineage>
</organism>
<protein>
    <submittedName>
        <fullName evidence="6">Succinylglutamate desuccinylase/aspartoacylase</fullName>
    </submittedName>
</protein>
<keyword evidence="2" id="KW-0479">Metal-binding</keyword>
<gene>
    <name evidence="6" type="ORF">sm9_2100</name>
</gene>
<dbReference type="InterPro" id="IPR055438">
    <property type="entry name" value="AstE_AspA_cat"/>
</dbReference>
<dbReference type="AlphaFoldDB" id="A0A0U3EA85"/>
<evidence type="ECO:0000256" key="4">
    <source>
        <dbReference type="ARBA" id="ARBA00022833"/>
    </source>
</evidence>
<evidence type="ECO:0000313" key="7">
    <source>
        <dbReference type="Proteomes" id="UP000067738"/>
    </source>
</evidence>
<dbReference type="GeneID" id="26737053"/>